<name>A0A4Y4B7W0_MICMQ</name>
<organism evidence="2 3">
    <name type="scientific">Microbacterium maritypicum</name>
    <name type="common">Microbacterium liquefaciens</name>
    <dbReference type="NCBI Taxonomy" id="33918"/>
    <lineage>
        <taxon>Bacteria</taxon>
        <taxon>Bacillati</taxon>
        <taxon>Actinomycetota</taxon>
        <taxon>Actinomycetes</taxon>
        <taxon>Micrococcales</taxon>
        <taxon>Microbacteriaceae</taxon>
        <taxon>Microbacterium</taxon>
    </lineage>
</organism>
<dbReference type="SUPFAM" id="SSF46785">
    <property type="entry name" value="Winged helix' DNA-binding domain"/>
    <property type="match status" value="1"/>
</dbReference>
<proteinExistence type="predicted"/>
<feature type="region of interest" description="Disordered" evidence="1">
    <location>
        <begin position="217"/>
        <end position="245"/>
    </location>
</feature>
<evidence type="ECO:0000313" key="2">
    <source>
        <dbReference type="EMBL" id="GEC76695.1"/>
    </source>
</evidence>
<accession>A0A4Y4B7W0</accession>
<sequence length="663" mass="72798">MITLEDANFQADSRATRRDVSPTWGTPEGAWELTLSLSRLTGRRSVRVDVRDAHGDFANSYTATHPTRSIAPDGPWALPLTDNAGGFRFLCFDLDAKDGNPQRDAHRLTRWLDQLAITYVVCVSGPSGGRHVWVALTAAADAALVNQLARRAKTVLPSLDLSPLTNDTTGAVRPPLSPHRAGGHSQPLGSVEVLLTPSTTPQRLAQLDEWLQEEGVELPPAPQTSRPRGVDVDADGHPYLAGDRRDLSPRIRELLASPPAADTSATMAQIFLAAANARWRRADVAALVRTYPALEHARTRRHAGTRVPRTDVGQRHVIDGAWRMAVAYAATHPGNGAGDDPTFPQREEHVVAALTRAQERADALPGMWGADHTSTAHRAARGSAAHRAVLDALCLYMAQAVSLEIEADTRRLALDTGWGRTTAQNALTALQEAGWIRRTAEATGEHGARYTLSEKFSTDPHEPNWSQGRKPPARSALIRELTLRTTALNQDVYAAPGSLGRAAGYLHLQLLPGGSWTVGDLALRTGFTAAAVRRLLTRLHRNGLVQLVEGHWRAAVDADPQPIAARLDVDGYLADRRRRYEVERIVWARWQQELHWMSQNHIVKRRSRPHPTATQLTGQAVHERARYPRGPDQRADHKTARRLEAARLNGRNLVSFLEAQLTA</sequence>
<feature type="compositionally biased region" description="Basic and acidic residues" evidence="1">
    <location>
        <begin position="621"/>
        <end position="637"/>
    </location>
</feature>
<dbReference type="CDD" id="cd00525">
    <property type="entry name" value="AE_Prim_S_like"/>
    <property type="match status" value="1"/>
</dbReference>
<dbReference type="InterPro" id="IPR036390">
    <property type="entry name" value="WH_DNA-bd_sf"/>
</dbReference>
<evidence type="ECO:0000256" key="1">
    <source>
        <dbReference type="SAM" id="MobiDB-lite"/>
    </source>
</evidence>
<dbReference type="EMBL" id="BJNQ01000024">
    <property type="protein sequence ID" value="GEC76695.1"/>
    <property type="molecule type" value="Genomic_DNA"/>
</dbReference>
<feature type="region of interest" description="Disordered" evidence="1">
    <location>
        <begin position="1"/>
        <end position="22"/>
    </location>
</feature>
<feature type="region of interest" description="Disordered" evidence="1">
    <location>
        <begin position="606"/>
        <end position="637"/>
    </location>
</feature>
<feature type="region of interest" description="Disordered" evidence="1">
    <location>
        <begin position="162"/>
        <end position="188"/>
    </location>
</feature>
<comment type="caution">
    <text evidence="2">The sequence shown here is derived from an EMBL/GenBank/DDBJ whole genome shotgun (WGS) entry which is preliminary data.</text>
</comment>
<dbReference type="Proteomes" id="UP000317410">
    <property type="component" value="Unassembled WGS sequence"/>
</dbReference>
<gene>
    <name evidence="2" type="ORF">MLI01_28400</name>
</gene>
<feature type="compositionally biased region" description="Basic and acidic residues" evidence="1">
    <location>
        <begin position="228"/>
        <end position="245"/>
    </location>
</feature>
<dbReference type="AlphaFoldDB" id="A0A4Y4B7W0"/>
<evidence type="ECO:0000313" key="3">
    <source>
        <dbReference type="Proteomes" id="UP000317410"/>
    </source>
</evidence>
<protein>
    <submittedName>
        <fullName evidence="2">Uncharacterized protein</fullName>
    </submittedName>
</protein>
<reference evidence="2 3" key="1">
    <citation type="submission" date="2019-06" db="EMBL/GenBank/DDBJ databases">
        <title>Whole genome shotgun sequence of Microbacterium liquefaciens NBRC 15037.</title>
        <authorList>
            <person name="Hosoyama A."/>
            <person name="Uohara A."/>
            <person name="Ohji S."/>
            <person name="Ichikawa N."/>
        </authorList>
    </citation>
    <scope>NUCLEOTIDE SEQUENCE [LARGE SCALE GENOMIC DNA]</scope>
    <source>
        <strain evidence="2 3">NBRC 15037</strain>
    </source>
</reference>